<dbReference type="AlphaFoldDB" id="A0A8S0Z0N9"/>
<proteinExistence type="predicted"/>
<reference evidence="1 2" key="1">
    <citation type="submission" date="2020-04" db="EMBL/GenBank/DDBJ databases">
        <authorList>
            <person name="Wallbank WR R."/>
            <person name="Pardo Diaz C."/>
            <person name="Kozak K."/>
            <person name="Martin S."/>
            <person name="Jiggins C."/>
            <person name="Moest M."/>
            <person name="Warren A I."/>
            <person name="Byers J.R.P. K."/>
            <person name="Montejo-Kovacevich G."/>
            <person name="Yen C E."/>
        </authorList>
    </citation>
    <scope>NUCLEOTIDE SEQUENCE [LARGE SCALE GENOMIC DNA]</scope>
</reference>
<accession>A0A8S0Z0N9</accession>
<name>A0A8S0Z0N9_ARCPL</name>
<protein>
    <submittedName>
        <fullName evidence="1">Uncharacterized protein</fullName>
    </submittedName>
</protein>
<evidence type="ECO:0000313" key="2">
    <source>
        <dbReference type="Proteomes" id="UP000494106"/>
    </source>
</evidence>
<sequence length="71" mass="7561">MLPCGIPVDIFAILVANQADTMPAAKQSYVSTEHGCCAWHVQVLQQHDHGARGIFASVPIDGARLARAAAY</sequence>
<keyword evidence="2" id="KW-1185">Reference proteome</keyword>
<dbReference type="EMBL" id="CADEBC010000208">
    <property type="protein sequence ID" value="CAB3226048.1"/>
    <property type="molecule type" value="Genomic_DNA"/>
</dbReference>
<evidence type="ECO:0000313" key="1">
    <source>
        <dbReference type="EMBL" id="CAB3226048.1"/>
    </source>
</evidence>
<comment type="caution">
    <text evidence="1">The sequence shown here is derived from an EMBL/GenBank/DDBJ whole genome shotgun (WGS) entry which is preliminary data.</text>
</comment>
<dbReference type="Proteomes" id="UP000494106">
    <property type="component" value="Unassembled WGS sequence"/>
</dbReference>
<gene>
    <name evidence="1" type="ORF">APLA_LOCUS2699</name>
</gene>
<organism evidence="1 2">
    <name type="scientific">Arctia plantaginis</name>
    <name type="common">Wood tiger moth</name>
    <name type="synonym">Phalaena plantaginis</name>
    <dbReference type="NCBI Taxonomy" id="874455"/>
    <lineage>
        <taxon>Eukaryota</taxon>
        <taxon>Metazoa</taxon>
        <taxon>Ecdysozoa</taxon>
        <taxon>Arthropoda</taxon>
        <taxon>Hexapoda</taxon>
        <taxon>Insecta</taxon>
        <taxon>Pterygota</taxon>
        <taxon>Neoptera</taxon>
        <taxon>Endopterygota</taxon>
        <taxon>Lepidoptera</taxon>
        <taxon>Glossata</taxon>
        <taxon>Ditrysia</taxon>
        <taxon>Noctuoidea</taxon>
        <taxon>Erebidae</taxon>
        <taxon>Arctiinae</taxon>
        <taxon>Arctia</taxon>
    </lineage>
</organism>